<dbReference type="EMBL" id="JACIEK010000021">
    <property type="protein sequence ID" value="MBB4000486.1"/>
    <property type="molecule type" value="Genomic_DNA"/>
</dbReference>
<reference evidence="2 3" key="1">
    <citation type="submission" date="2020-08" db="EMBL/GenBank/DDBJ databases">
        <title>Genomic Encyclopedia of Type Strains, Phase IV (KMG-IV): sequencing the most valuable type-strain genomes for metagenomic binning, comparative biology and taxonomic classification.</title>
        <authorList>
            <person name="Goeker M."/>
        </authorList>
    </citation>
    <scope>NUCLEOTIDE SEQUENCE [LARGE SCALE GENOMIC DNA]</scope>
    <source>
        <strain evidence="2 3">DSM 102238</strain>
    </source>
</reference>
<keyword evidence="3" id="KW-1185">Reference proteome</keyword>
<name>A0A7W6H8E6_9HYPH</name>
<evidence type="ECO:0000256" key="1">
    <source>
        <dbReference type="SAM" id="MobiDB-lite"/>
    </source>
</evidence>
<dbReference type="Proteomes" id="UP000542776">
    <property type="component" value="Unassembled WGS sequence"/>
</dbReference>
<dbReference type="RefSeq" id="WP_183202338.1">
    <property type="nucleotide sequence ID" value="NZ_JACIEK010000021.1"/>
</dbReference>
<organism evidence="2 3">
    <name type="scientific">Aureimonas pseudogalii</name>
    <dbReference type="NCBI Taxonomy" id="1744844"/>
    <lineage>
        <taxon>Bacteria</taxon>
        <taxon>Pseudomonadati</taxon>
        <taxon>Pseudomonadota</taxon>
        <taxon>Alphaproteobacteria</taxon>
        <taxon>Hyphomicrobiales</taxon>
        <taxon>Aurantimonadaceae</taxon>
        <taxon>Aureimonas</taxon>
    </lineage>
</organism>
<evidence type="ECO:0000313" key="2">
    <source>
        <dbReference type="EMBL" id="MBB4000486.1"/>
    </source>
</evidence>
<comment type="caution">
    <text evidence="2">The sequence shown here is derived from an EMBL/GenBank/DDBJ whole genome shotgun (WGS) entry which is preliminary data.</text>
</comment>
<feature type="region of interest" description="Disordered" evidence="1">
    <location>
        <begin position="16"/>
        <end position="63"/>
    </location>
</feature>
<sequence>MNAIDGKLDQLLGVLTAPKDKAPAPAPTPATSSASAASASGSDPASGSVASGTSSAPPADGATITPATVTQAAATKLQPGWVARTYPMAHRSLEKTGDVLSAFVLPESTFHLDDHVSHSLFPRSTKVAYELTGFLDVKEAGDHSLGLIVDEARSGSCAAKASIENQVVFEDADMNGADKGFDPVIGIARLDRGLYEVRIWIACSYNEPKPMRVRVISRSPSMSAPEVLAPGAIGHREL</sequence>
<protein>
    <submittedName>
        <fullName evidence="2">Uncharacterized protein</fullName>
    </submittedName>
</protein>
<accession>A0A7W6H8E6</accession>
<proteinExistence type="predicted"/>
<evidence type="ECO:0000313" key="3">
    <source>
        <dbReference type="Proteomes" id="UP000542776"/>
    </source>
</evidence>
<gene>
    <name evidence="2" type="ORF">GGR04_004364</name>
</gene>
<feature type="compositionally biased region" description="Low complexity" evidence="1">
    <location>
        <begin position="29"/>
        <end position="59"/>
    </location>
</feature>
<dbReference type="AlphaFoldDB" id="A0A7W6H8E6"/>